<dbReference type="GO" id="GO:0005886">
    <property type="term" value="C:plasma membrane"/>
    <property type="evidence" value="ECO:0007669"/>
    <property type="project" value="UniProtKB-SubCell"/>
</dbReference>
<dbReference type="PANTHER" id="PTHR30269:SF23">
    <property type="entry name" value="MEMBRANE TRANSPORTER PROTEIN YDHB-RELATED"/>
    <property type="match status" value="1"/>
</dbReference>
<evidence type="ECO:0000256" key="7">
    <source>
        <dbReference type="ARBA" id="ARBA00023136"/>
    </source>
</evidence>
<dbReference type="Proteomes" id="UP000032120">
    <property type="component" value="Unassembled WGS sequence"/>
</dbReference>
<comment type="subcellular location">
    <subcellularLocation>
        <location evidence="1 8">Cell membrane</location>
        <topology evidence="1 8">Multi-pass membrane protein</topology>
    </subcellularLocation>
</comment>
<feature type="transmembrane region" description="Helical" evidence="8">
    <location>
        <begin position="36"/>
        <end position="65"/>
    </location>
</feature>
<dbReference type="RefSeq" id="WP_042545486.1">
    <property type="nucleotide sequence ID" value="NZ_JXSQ01000045.1"/>
</dbReference>
<dbReference type="InterPro" id="IPR002781">
    <property type="entry name" value="TM_pro_TauE-like"/>
</dbReference>
<accession>A0A0D0IJT4</accession>
<feature type="transmembrane region" description="Helical" evidence="8">
    <location>
        <begin position="103"/>
        <end position="121"/>
    </location>
</feature>
<keyword evidence="4 8" id="KW-1003">Cell membrane</keyword>
<evidence type="ECO:0000256" key="2">
    <source>
        <dbReference type="ARBA" id="ARBA00009142"/>
    </source>
</evidence>
<keyword evidence="5 8" id="KW-0812">Transmembrane</keyword>
<comment type="caution">
    <text evidence="9">The sequence shown here is derived from an EMBL/GenBank/DDBJ whole genome shotgun (WGS) entry which is preliminary data.</text>
</comment>
<evidence type="ECO:0000256" key="1">
    <source>
        <dbReference type="ARBA" id="ARBA00004651"/>
    </source>
</evidence>
<dbReference type="InterPro" id="IPR052017">
    <property type="entry name" value="TSUP"/>
</dbReference>
<evidence type="ECO:0000256" key="6">
    <source>
        <dbReference type="ARBA" id="ARBA00022989"/>
    </source>
</evidence>
<keyword evidence="3" id="KW-0813">Transport</keyword>
<reference evidence="9 10" key="1">
    <citation type="submission" date="2015-01" db="EMBL/GenBank/DDBJ databases">
        <title>Draft genome sequence of Leucobacter komagatae strain VKM ST2845.</title>
        <authorList>
            <person name="Karlyshev A.V."/>
            <person name="Kudryashova E.B."/>
        </authorList>
    </citation>
    <scope>NUCLEOTIDE SEQUENCE [LARGE SCALE GENOMIC DNA]</scope>
    <source>
        <strain evidence="9 10">VKM ST2845</strain>
    </source>
</reference>
<dbReference type="EMBL" id="JXSQ01000045">
    <property type="protein sequence ID" value="KIP51322.1"/>
    <property type="molecule type" value="Genomic_DNA"/>
</dbReference>
<sequence>MTLAPFELGPLAWVLLATAALLVGISKTALPGINTISIAIFAAVLPAKASTGALLLLLIVGDVLALLSYRREADWRALVRLIPFAAVGLALGAVFLAFAADDWVRRLIGAVLLCLIAFTLWQRLGPGSRASANVSRDTSEPQRAAGLTARAGFGALGGFTTMVANAGGPVMSMYFLAARLPVKTFLGTAAWFFAVINLVKLPISMSLGLFTPATLQLDLLLIPGVVAGAFIGRWIASRIRQRVFEWAVIGGTALGATYLLVAQ</sequence>
<feature type="transmembrane region" description="Helical" evidence="8">
    <location>
        <begin position="243"/>
        <end position="261"/>
    </location>
</feature>
<dbReference type="Pfam" id="PF01925">
    <property type="entry name" value="TauE"/>
    <property type="match status" value="1"/>
</dbReference>
<keyword evidence="7 8" id="KW-0472">Membrane</keyword>
<feature type="transmembrane region" description="Helical" evidence="8">
    <location>
        <begin position="77"/>
        <end position="97"/>
    </location>
</feature>
<proteinExistence type="inferred from homology"/>
<gene>
    <name evidence="9" type="ORF">SD72_16075</name>
</gene>
<dbReference type="OrthoDB" id="9801058at2"/>
<evidence type="ECO:0000313" key="10">
    <source>
        <dbReference type="Proteomes" id="UP000032120"/>
    </source>
</evidence>
<protein>
    <recommendedName>
        <fullName evidence="8">Probable membrane transporter protein</fullName>
    </recommendedName>
</protein>
<evidence type="ECO:0000256" key="4">
    <source>
        <dbReference type="ARBA" id="ARBA00022475"/>
    </source>
</evidence>
<dbReference type="AlphaFoldDB" id="A0A0D0IJT4"/>
<name>A0A0D0IJT4_9MICO</name>
<keyword evidence="6 8" id="KW-1133">Transmembrane helix</keyword>
<evidence type="ECO:0000256" key="8">
    <source>
        <dbReference type="RuleBase" id="RU363041"/>
    </source>
</evidence>
<feature type="transmembrane region" description="Helical" evidence="8">
    <location>
        <begin position="219"/>
        <end position="236"/>
    </location>
</feature>
<evidence type="ECO:0000313" key="9">
    <source>
        <dbReference type="EMBL" id="KIP51322.1"/>
    </source>
</evidence>
<comment type="similarity">
    <text evidence="2 8">Belongs to the 4-toluene sulfonate uptake permease (TSUP) (TC 2.A.102) family.</text>
</comment>
<keyword evidence="10" id="KW-1185">Reference proteome</keyword>
<dbReference type="PANTHER" id="PTHR30269">
    <property type="entry name" value="TRANSMEMBRANE PROTEIN YFCA"/>
    <property type="match status" value="1"/>
</dbReference>
<evidence type="ECO:0000256" key="3">
    <source>
        <dbReference type="ARBA" id="ARBA00022448"/>
    </source>
</evidence>
<feature type="transmembrane region" description="Helical" evidence="8">
    <location>
        <begin position="180"/>
        <end position="199"/>
    </location>
</feature>
<organism evidence="9 10">
    <name type="scientific">Leucobacter komagatae</name>
    <dbReference type="NCBI Taxonomy" id="55969"/>
    <lineage>
        <taxon>Bacteria</taxon>
        <taxon>Bacillati</taxon>
        <taxon>Actinomycetota</taxon>
        <taxon>Actinomycetes</taxon>
        <taxon>Micrococcales</taxon>
        <taxon>Microbacteriaceae</taxon>
        <taxon>Leucobacter</taxon>
    </lineage>
</organism>
<evidence type="ECO:0000256" key="5">
    <source>
        <dbReference type="ARBA" id="ARBA00022692"/>
    </source>
</evidence>